<reference evidence="1" key="1">
    <citation type="journal article" date="2014" name="Front. Microbiol.">
        <title>High frequency of phylogenetically diverse reductive dehalogenase-homologous genes in deep subseafloor sedimentary metagenomes.</title>
        <authorList>
            <person name="Kawai M."/>
            <person name="Futagami T."/>
            <person name="Toyoda A."/>
            <person name="Takaki Y."/>
            <person name="Nishi S."/>
            <person name="Hori S."/>
            <person name="Arai W."/>
            <person name="Tsubouchi T."/>
            <person name="Morono Y."/>
            <person name="Uchiyama I."/>
            <person name="Ito T."/>
            <person name="Fujiyama A."/>
            <person name="Inagaki F."/>
            <person name="Takami H."/>
        </authorList>
    </citation>
    <scope>NUCLEOTIDE SEQUENCE</scope>
    <source>
        <strain evidence="1">Expedition CK06-06</strain>
    </source>
</reference>
<organism evidence="1">
    <name type="scientific">marine sediment metagenome</name>
    <dbReference type="NCBI Taxonomy" id="412755"/>
    <lineage>
        <taxon>unclassified sequences</taxon>
        <taxon>metagenomes</taxon>
        <taxon>ecological metagenomes</taxon>
    </lineage>
</organism>
<accession>X1EC55</accession>
<comment type="caution">
    <text evidence="1">The sequence shown here is derived from an EMBL/GenBank/DDBJ whole genome shotgun (WGS) entry which is preliminary data.</text>
</comment>
<gene>
    <name evidence="1" type="ORF">S01H4_58419</name>
</gene>
<feature type="non-terminal residue" evidence="1">
    <location>
        <position position="35"/>
    </location>
</feature>
<name>X1EC55_9ZZZZ</name>
<dbReference type="AlphaFoldDB" id="X1EC55"/>
<dbReference type="EMBL" id="BART01034118">
    <property type="protein sequence ID" value="GAH14714.1"/>
    <property type="molecule type" value="Genomic_DNA"/>
</dbReference>
<evidence type="ECO:0000313" key="1">
    <source>
        <dbReference type="EMBL" id="GAH14714.1"/>
    </source>
</evidence>
<protein>
    <submittedName>
        <fullName evidence="1">Uncharacterized protein</fullName>
    </submittedName>
</protein>
<proteinExistence type="predicted"/>
<sequence>MDKKTYVLSLKEMLNQYPNSVCSHCPAAQGYGTGH</sequence>